<sequence length="150" mass="16181">MMGIKYLAMIKSASKMPRSISHNCVPYAYISPALPMMVMADTVPTIRLSASGRGFMVRPPSKYSTDVEFLPNTLKYTPTAALAKSDSTSITTSNVPSPMAAAQAAFAASRGVQYNTTHFTYLGHLNSLESGLDCLSLGRYGSQRQVLGLY</sequence>
<accession>A0A5B7CXV1</accession>
<comment type="caution">
    <text evidence="1">The sequence shown here is derived from an EMBL/GenBank/DDBJ whole genome shotgun (WGS) entry which is preliminary data.</text>
</comment>
<dbReference type="Proteomes" id="UP000324222">
    <property type="component" value="Unassembled WGS sequence"/>
</dbReference>
<proteinExistence type="predicted"/>
<gene>
    <name evidence="1" type="ORF">E2C01_006426</name>
</gene>
<dbReference type="AlphaFoldDB" id="A0A5B7CXV1"/>
<evidence type="ECO:0000313" key="2">
    <source>
        <dbReference type="Proteomes" id="UP000324222"/>
    </source>
</evidence>
<organism evidence="1 2">
    <name type="scientific">Portunus trituberculatus</name>
    <name type="common">Swimming crab</name>
    <name type="synonym">Neptunus trituberculatus</name>
    <dbReference type="NCBI Taxonomy" id="210409"/>
    <lineage>
        <taxon>Eukaryota</taxon>
        <taxon>Metazoa</taxon>
        <taxon>Ecdysozoa</taxon>
        <taxon>Arthropoda</taxon>
        <taxon>Crustacea</taxon>
        <taxon>Multicrustacea</taxon>
        <taxon>Malacostraca</taxon>
        <taxon>Eumalacostraca</taxon>
        <taxon>Eucarida</taxon>
        <taxon>Decapoda</taxon>
        <taxon>Pleocyemata</taxon>
        <taxon>Brachyura</taxon>
        <taxon>Eubrachyura</taxon>
        <taxon>Portunoidea</taxon>
        <taxon>Portunidae</taxon>
        <taxon>Portuninae</taxon>
        <taxon>Portunus</taxon>
    </lineage>
</organism>
<reference evidence="1 2" key="1">
    <citation type="submission" date="2019-05" db="EMBL/GenBank/DDBJ databases">
        <title>Another draft genome of Portunus trituberculatus and its Hox gene families provides insights of decapod evolution.</title>
        <authorList>
            <person name="Jeong J.-H."/>
            <person name="Song I."/>
            <person name="Kim S."/>
            <person name="Choi T."/>
            <person name="Kim D."/>
            <person name="Ryu S."/>
            <person name="Kim W."/>
        </authorList>
    </citation>
    <scope>NUCLEOTIDE SEQUENCE [LARGE SCALE GENOMIC DNA]</scope>
    <source>
        <tissue evidence="1">Muscle</tissue>
    </source>
</reference>
<name>A0A5B7CXV1_PORTR</name>
<keyword evidence="2" id="KW-1185">Reference proteome</keyword>
<dbReference type="EMBL" id="VSRR010000299">
    <property type="protein sequence ID" value="MPC13681.1"/>
    <property type="molecule type" value="Genomic_DNA"/>
</dbReference>
<evidence type="ECO:0000313" key="1">
    <source>
        <dbReference type="EMBL" id="MPC13681.1"/>
    </source>
</evidence>
<protein>
    <submittedName>
        <fullName evidence="1">Uncharacterized protein</fullName>
    </submittedName>
</protein>